<feature type="repeat" description="ANK" evidence="3">
    <location>
        <begin position="327"/>
        <end position="359"/>
    </location>
</feature>
<dbReference type="GO" id="GO:0085020">
    <property type="term" value="P:protein K6-linked ubiquitination"/>
    <property type="evidence" value="ECO:0007669"/>
    <property type="project" value="TreeGrafter"/>
</dbReference>
<feature type="repeat" description="ANK" evidence="3">
    <location>
        <begin position="360"/>
        <end position="392"/>
    </location>
</feature>
<dbReference type="Proteomes" id="UP001233999">
    <property type="component" value="Unassembled WGS sequence"/>
</dbReference>
<organism evidence="5 6">
    <name type="scientific">Diploptera punctata</name>
    <name type="common">Pacific beetle cockroach</name>
    <dbReference type="NCBI Taxonomy" id="6984"/>
    <lineage>
        <taxon>Eukaryota</taxon>
        <taxon>Metazoa</taxon>
        <taxon>Ecdysozoa</taxon>
        <taxon>Arthropoda</taxon>
        <taxon>Hexapoda</taxon>
        <taxon>Insecta</taxon>
        <taxon>Pterygota</taxon>
        <taxon>Neoptera</taxon>
        <taxon>Polyneoptera</taxon>
        <taxon>Dictyoptera</taxon>
        <taxon>Blattodea</taxon>
        <taxon>Blaberoidea</taxon>
        <taxon>Blaberidae</taxon>
        <taxon>Diplopterinae</taxon>
        <taxon>Diploptera</taxon>
    </lineage>
</organism>
<dbReference type="SMART" id="SM00248">
    <property type="entry name" value="ANK"/>
    <property type="match status" value="8"/>
</dbReference>
<dbReference type="InterPro" id="IPR036770">
    <property type="entry name" value="Ankyrin_rpt-contain_sf"/>
</dbReference>
<evidence type="ECO:0000256" key="3">
    <source>
        <dbReference type="PROSITE-ProRule" id="PRU00023"/>
    </source>
</evidence>
<dbReference type="PRINTS" id="PR01415">
    <property type="entry name" value="ANKYRIN"/>
</dbReference>
<evidence type="ECO:0000313" key="5">
    <source>
        <dbReference type="EMBL" id="KAJ9585838.1"/>
    </source>
</evidence>
<reference evidence="5" key="2">
    <citation type="submission" date="2023-05" db="EMBL/GenBank/DDBJ databases">
        <authorList>
            <person name="Fouks B."/>
        </authorList>
    </citation>
    <scope>NUCLEOTIDE SEQUENCE</scope>
    <source>
        <strain evidence="5">Stay&amp;Tobe</strain>
        <tissue evidence="5">Testes</tissue>
    </source>
</reference>
<feature type="repeat" description="ANK" evidence="3">
    <location>
        <begin position="294"/>
        <end position="326"/>
    </location>
</feature>
<dbReference type="PANTHER" id="PTHR24171">
    <property type="entry name" value="ANKYRIN REPEAT DOMAIN-CONTAINING PROTEIN 39-RELATED"/>
    <property type="match status" value="1"/>
</dbReference>
<dbReference type="GO" id="GO:0070531">
    <property type="term" value="C:BRCA1-A complex"/>
    <property type="evidence" value="ECO:0007669"/>
    <property type="project" value="TreeGrafter"/>
</dbReference>
<keyword evidence="6" id="KW-1185">Reference proteome</keyword>
<dbReference type="PANTHER" id="PTHR24171:SF9">
    <property type="entry name" value="ANKYRIN REPEAT DOMAIN-CONTAINING PROTEIN 39"/>
    <property type="match status" value="1"/>
</dbReference>
<dbReference type="Gene3D" id="1.25.40.20">
    <property type="entry name" value="Ankyrin repeat-containing domain"/>
    <property type="match status" value="4"/>
</dbReference>
<dbReference type="AlphaFoldDB" id="A0AAD8ED17"/>
<dbReference type="PROSITE" id="PS50088">
    <property type="entry name" value="ANK_REPEAT"/>
    <property type="match status" value="6"/>
</dbReference>
<feature type="coiled-coil region" evidence="4">
    <location>
        <begin position="129"/>
        <end position="163"/>
    </location>
</feature>
<evidence type="ECO:0000256" key="2">
    <source>
        <dbReference type="ARBA" id="ARBA00023043"/>
    </source>
</evidence>
<evidence type="ECO:0000256" key="4">
    <source>
        <dbReference type="SAM" id="Coils"/>
    </source>
</evidence>
<feature type="repeat" description="ANK" evidence="3">
    <location>
        <begin position="426"/>
        <end position="458"/>
    </location>
</feature>
<reference evidence="5" key="1">
    <citation type="journal article" date="2023" name="IScience">
        <title>Live-bearing cockroach genome reveals convergent evolutionary mechanisms linked to viviparity in insects and beyond.</title>
        <authorList>
            <person name="Fouks B."/>
            <person name="Harrison M.C."/>
            <person name="Mikhailova A.A."/>
            <person name="Marchal E."/>
            <person name="English S."/>
            <person name="Carruthers M."/>
            <person name="Jennings E.C."/>
            <person name="Chiamaka E.L."/>
            <person name="Frigard R.A."/>
            <person name="Pippel M."/>
            <person name="Attardo G.M."/>
            <person name="Benoit J.B."/>
            <person name="Bornberg-Bauer E."/>
            <person name="Tobe S.S."/>
        </authorList>
    </citation>
    <scope>NUCLEOTIDE SEQUENCE</scope>
    <source>
        <strain evidence="5">Stay&amp;Tobe</strain>
    </source>
</reference>
<feature type="repeat" description="ANK" evidence="3">
    <location>
        <begin position="459"/>
        <end position="491"/>
    </location>
</feature>
<accession>A0AAD8ED17</accession>
<keyword evidence="4" id="KW-0175">Coiled coil</keyword>
<feature type="coiled-coil region" evidence="4">
    <location>
        <begin position="77"/>
        <end position="104"/>
    </location>
</feature>
<keyword evidence="2 3" id="KW-0040">ANK repeat</keyword>
<dbReference type="InterPro" id="IPR002110">
    <property type="entry name" value="Ankyrin_rpt"/>
</dbReference>
<dbReference type="EMBL" id="JASPKZ010007247">
    <property type="protein sequence ID" value="KAJ9585838.1"/>
    <property type="molecule type" value="Genomic_DNA"/>
</dbReference>
<comment type="caution">
    <text evidence="5">The sequence shown here is derived from an EMBL/GenBank/DDBJ whole genome shotgun (WGS) entry which is preliminary data.</text>
</comment>
<dbReference type="SUPFAM" id="SSF48403">
    <property type="entry name" value="Ankyrin repeat"/>
    <property type="match status" value="1"/>
</dbReference>
<protein>
    <submittedName>
        <fullName evidence="5">Uncharacterized protein</fullName>
    </submittedName>
</protein>
<dbReference type="Pfam" id="PF12796">
    <property type="entry name" value="Ank_2"/>
    <property type="match status" value="2"/>
</dbReference>
<feature type="repeat" description="ANK" evidence="3">
    <location>
        <begin position="393"/>
        <end position="425"/>
    </location>
</feature>
<gene>
    <name evidence="5" type="ORF">L9F63_020540</name>
</gene>
<proteinExistence type="predicted"/>
<keyword evidence="1" id="KW-0677">Repeat</keyword>
<evidence type="ECO:0000313" key="6">
    <source>
        <dbReference type="Proteomes" id="UP001233999"/>
    </source>
</evidence>
<evidence type="ECO:0000256" key="1">
    <source>
        <dbReference type="ARBA" id="ARBA00022737"/>
    </source>
</evidence>
<dbReference type="GO" id="GO:0004842">
    <property type="term" value="F:ubiquitin-protein transferase activity"/>
    <property type="evidence" value="ECO:0007669"/>
    <property type="project" value="TreeGrafter"/>
</dbReference>
<dbReference type="Pfam" id="PF00023">
    <property type="entry name" value="Ank"/>
    <property type="match status" value="1"/>
</dbReference>
<dbReference type="PROSITE" id="PS50297">
    <property type="entry name" value="ANK_REP_REGION"/>
    <property type="match status" value="6"/>
</dbReference>
<name>A0AAD8ED17_DIPPU</name>
<sequence>MYQCIHVDFHGRSCYDDLEEDFWAVGRGREACSSPTFCQRLRLASSKQPLRMPDAVSGETSGNYKPHDHGLQPENLLQDHHNLMSKVNQEMESVQEEFKILEFQGACQSSGNRQVTKPEQKISSQQKYCEQIEQELKKECEQKNKLEAELKIEREMRLLLQQQNLELLQYVKDKEPPPGIFVNKVRELADLTEIISNCGAEKIFLTAVKTNNVESTKLLFNWVYADNELKSRALAEAVTFGYSRILQLLLDAGVDVNATYKEITPLYRAAEFGRIELCRALIEAQASVDIGHFPKEAPLHVAAKKGHVDICKELINAGAYVNIKDEEKMTPLHVAVNKGHASVCEALIEVGAEVNTENEYKVTPLHTASMKGHLQICRILIEAGAEVNGRGTYSWSPLHAAAAEGHLTVCSELIHKAAEVNIKDEYKTTPLHRAAGEGRVPVCKELISVGAEVNVQDSHKRTPLHEAASKGYLQVCKELIIAGAQFKFTRL</sequence>
<dbReference type="GO" id="GO:0031436">
    <property type="term" value="C:BRCA1-BARD1 complex"/>
    <property type="evidence" value="ECO:0007669"/>
    <property type="project" value="TreeGrafter"/>
</dbReference>